<evidence type="ECO:0000256" key="1">
    <source>
        <dbReference type="ARBA" id="ARBA00010996"/>
    </source>
</evidence>
<dbReference type="InterPro" id="IPR013766">
    <property type="entry name" value="Thioredoxin_domain"/>
</dbReference>
<dbReference type="CDD" id="cd02968">
    <property type="entry name" value="SCO"/>
    <property type="match status" value="1"/>
</dbReference>
<dbReference type="PANTHER" id="PTHR12151">
    <property type="entry name" value="ELECTRON TRANSPORT PROTIN SCO1/SENC FAMILY MEMBER"/>
    <property type="match status" value="1"/>
</dbReference>
<dbReference type="EMBL" id="JAASQI010000001">
    <property type="protein sequence ID" value="NIJ56702.1"/>
    <property type="molecule type" value="Genomic_DNA"/>
</dbReference>
<dbReference type="InterPro" id="IPR036249">
    <property type="entry name" value="Thioredoxin-like_sf"/>
</dbReference>
<sequence>MAGVRRALPLIVFLVGLLILGSAILLQLRGGADAPAPSAVGGAFTMTDHNGRQVTEKDFLGAPTLVFFGFTHCPDICPTTLFEVSEVLRAAGDRANGAHVLFVTVDPERDTSVVLKDYLASFDDRILGLSGDRAQTDAIIKAFKVYAKKVPTGDAPEDYTMDHTAIVYQMDKQGRFVGAFNLQRPPEDAAKELISRL</sequence>
<dbReference type="Gene3D" id="3.40.30.10">
    <property type="entry name" value="Glutaredoxin"/>
    <property type="match status" value="1"/>
</dbReference>
<keyword evidence="2" id="KW-0186">Copper</keyword>
<reference evidence="4 5" key="1">
    <citation type="submission" date="2020-03" db="EMBL/GenBank/DDBJ databases">
        <title>Genomic Encyclopedia of Type Strains, Phase IV (KMG-IV): sequencing the most valuable type-strain genomes for metagenomic binning, comparative biology and taxonomic classification.</title>
        <authorList>
            <person name="Goeker M."/>
        </authorList>
    </citation>
    <scope>NUCLEOTIDE SEQUENCE [LARGE SCALE GENOMIC DNA]</scope>
    <source>
        <strain evidence="4 5">DSM 103870</strain>
    </source>
</reference>
<evidence type="ECO:0000256" key="2">
    <source>
        <dbReference type="ARBA" id="ARBA00023008"/>
    </source>
</evidence>
<comment type="caution">
    <text evidence="4">The sequence shown here is derived from an EMBL/GenBank/DDBJ whole genome shotgun (WGS) entry which is preliminary data.</text>
</comment>
<name>A0ABX0UUQ8_9HYPH</name>
<dbReference type="Pfam" id="PF02630">
    <property type="entry name" value="SCO1-SenC"/>
    <property type="match status" value="1"/>
</dbReference>
<dbReference type="RefSeq" id="WP_166948390.1">
    <property type="nucleotide sequence ID" value="NZ_JAASQI010000001.1"/>
</dbReference>
<dbReference type="Proteomes" id="UP001429580">
    <property type="component" value="Unassembled WGS sequence"/>
</dbReference>
<protein>
    <submittedName>
        <fullName evidence="4">Protein SCO1/2</fullName>
    </submittedName>
</protein>
<evidence type="ECO:0000313" key="4">
    <source>
        <dbReference type="EMBL" id="NIJ56702.1"/>
    </source>
</evidence>
<dbReference type="PANTHER" id="PTHR12151:SF25">
    <property type="entry name" value="LINALOOL DEHYDRATASE_ISOMERASE DOMAIN-CONTAINING PROTEIN"/>
    <property type="match status" value="1"/>
</dbReference>
<dbReference type="InterPro" id="IPR003782">
    <property type="entry name" value="SCO1/SenC"/>
</dbReference>
<dbReference type="SUPFAM" id="SSF52833">
    <property type="entry name" value="Thioredoxin-like"/>
    <property type="match status" value="1"/>
</dbReference>
<organism evidence="4 5">
    <name type="scientific">Pseudochelatococcus lubricantis</name>
    <dbReference type="NCBI Taxonomy" id="1538102"/>
    <lineage>
        <taxon>Bacteria</taxon>
        <taxon>Pseudomonadati</taxon>
        <taxon>Pseudomonadota</taxon>
        <taxon>Alphaproteobacteria</taxon>
        <taxon>Hyphomicrobiales</taxon>
        <taxon>Chelatococcaceae</taxon>
        <taxon>Pseudochelatococcus</taxon>
    </lineage>
</organism>
<comment type="similarity">
    <text evidence="1">Belongs to the SCO1/2 family.</text>
</comment>
<evidence type="ECO:0000259" key="3">
    <source>
        <dbReference type="PROSITE" id="PS51352"/>
    </source>
</evidence>
<gene>
    <name evidence="4" type="ORF">FHS82_000515</name>
</gene>
<keyword evidence="5" id="KW-1185">Reference proteome</keyword>
<feature type="domain" description="Thioredoxin" evidence="3">
    <location>
        <begin position="35"/>
        <end position="197"/>
    </location>
</feature>
<dbReference type="PROSITE" id="PS51352">
    <property type="entry name" value="THIOREDOXIN_2"/>
    <property type="match status" value="1"/>
</dbReference>
<evidence type="ECO:0000313" key="5">
    <source>
        <dbReference type="Proteomes" id="UP001429580"/>
    </source>
</evidence>
<accession>A0ABX0UUQ8</accession>
<proteinExistence type="inferred from homology"/>